<protein>
    <submittedName>
        <fullName evidence="2">Uncharacterized protein</fullName>
    </submittedName>
</protein>
<proteinExistence type="predicted"/>
<dbReference type="AlphaFoldDB" id="A0AAP2HPT4"/>
<evidence type="ECO:0000256" key="1">
    <source>
        <dbReference type="SAM" id="MobiDB-lite"/>
    </source>
</evidence>
<dbReference type="Proteomes" id="UP001196915">
    <property type="component" value="Unassembled WGS sequence"/>
</dbReference>
<dbReference type="RefSeq" id="WP_034194815.1">
    <property type="nucleotide sequence ID" value="NZ_CAJHDX010000033.1"/>
</dbReference>
<evidence type="ECO:0000313" key="2">
    <source>
        <dbReference type="EMBL" id="MBU9360268.1"/>
    </source>
</evidence>
<dbReference type="EMBL" id="JAHPMX010000025">
    <property type="protein sequence ID" value="MBU9360268.1"/>
    <property type="molecule type" value="Genomic_DNA"/>
</dbReference>
<comment type="caution">
    <text evidence="2">The sequence shown here is derived from an EMBL/GenBank/DDBJ whole genome shotgun (WGS) entry which is preliminary data.</text>
</comment>
<name>A0AAP2HPT4_9BURK</name>
<sequence length="164" mass="18159">MFDMRVDPEGNLLPGKTWDDSPGLPPAQTHMLLSMLDAPITIDRCFVEACEDFVAGALLTELSAIESETTVPGAWINVSPEDIERRISLPAAQQVVALRLLLDQRLVEHCPRDMRADGLRICWPELLALIKRRAQERTAGIPWPPKRPDESSATEPAVVPGDRS</sequence>
<reference evidence="2" key="1">
    <citation type="submission" date="2021-06" db="EMBL/GenBank/DDBJ databases">
        <title>A collection of bacterial strains from the Burkholderia cepacia Research Laboratory and Repository.</title>
        <authorList>
            <person name="Lipuma J."/>
            <person name="Spilker T."/>
        </authorList>
    </citation>
    <scope>NUCLEOTIDE SEQUENCE</scope>
    <source>
        <strain evidence="2">AU37435</strain>
    </source>
</reference>
<feature type="region of interest" description="Disordered" evidence="1">
    <location>
        <begin position="1"/>
        <end position="20"/>
    </location>
</feature>
<evidence type="ECO:0000313" key="3">
    <source>
        <dbReference type="Proteomes" id="UP001196915"/>
    </source>
</evidence>
<feature type="region of interest" description="Disordered" evidence="1">
    <location>
        <begin position="139"/>
        <end position="164"/>
    </location>
</feature>
<organism evidence="2 3">
    <name type="scientific">Burkholderia multivorans</name>
    <dbReference type="NCBI Taxonomy" id="87883"/>
    <lineage>
        <taxon>Bacteria</taxon>
        <taxon>Pseudomonadati</taxon>
        <taxon>Pseudomonadota</taxon>
        <taxon>Betaproteobacteria</taxon>
        <taxon>Burkholderiales</taxon>
        <taxon>Burkholderiaceae</taxon>
        <taxon>Burkholderia</taxon>
        <taxon>Burkholderia cepacia complex</taxon>
    </lineage>
</organism>
<accession>A0AAP2HPT4</accession>
<gene>
    <name evidence="2" type="ORF">KTE52_28440</name>
</gene>